<dbReference type="InterPro" id="IPR012677">
    <property type="entry name" value="Nucleotide-bd_a/b_plait_sf"/>
</dbReference>
<gene>
    <name evidence="4" type="ORF">CO172_02915</name>
</gene>
<dbReference type="Proteomes" id="UP000229749">
    <property type="component" value="Unassembled WGS sequence"/>
</dbReference>
<proteinExistence type="predicted"/>
<name>A0A2M7XH35_9BACT</name>
<dbReference type="Gene3D" id="3.30.70.330">
    <property type="match status" value="1"/>
</dbReference>
<accession>A0A2M7XH35</accession>
<dbReference type="InterPro" id="IPR000504">
    <property type="entry name" value="RRM_dom"/>
</dbReference>
<dbReference type="EMBL" id="PFWS01000045">
    <property type="protein sequence ID" value="PJA47169.1"/>
    <property type="molecule type" value="Genomic_DNA"/>
</dbReference>
<dbReference type="InterPro" id="IPR048289">
    <property type="entry name" value="RRM2_NsCP33-like"/>
</dbReference>
<dbReference type="GO" id="GO:0009967">
    <property type="term" value="P:positive regulation of signal transduction"/>
    <property type="evidence" value="ECO:0007669"/>
    <property type="project" value="UniProtKB-ARBA"/>
</dbReference>
<comment type="caution">
    <text evidence="4">The sequence shown here is derived from an EMBL/GenBank/DDBJ whole genome shotgun (WGS) entry which is preliminary data.</text>
</comment>
<sequence length="86" mass="9499">MSTKLFVGGIPFESTDDQLREPFANIGEVLSARIITDKFTGRSRGFGFVEMASDEDAQKAIQTLNGSDMNGRKIAVSEARPMRDDR</sequence>
<dbReference type="PANTHER" id="PTHR48027">
    <property type="entry name" value="HETEROGENEOUS NUCLEAR RIBONUCLEOPROTEIN 87F-RELATED"/>
    <property type="match status" value="1"/>
</dbReference>
<dbReference type="InterPro" id="IPR052462">
    <property type="entry name" value="SLIRP/GR-RBP-like"/>
</dbReference>
<reference evidence="5" key="1">
    <citation type="submission" date="2017-09" db="EMBL/GenBank/DDBJ databases">
        <title>Depth-based differentiation of microbial function through sediment-hosted aquifers and enrichment of novel symbionts in the deep terrestrial subsurface.</title>
        <authorList>
            <person name="Probst A.J."/>
            <person name="Ladd B."/>
            <person name="Jarett J.K."/>
            <person name="Geller-Mcgrath D.E."/>
            <person name="Sieber C.M.K."/>
            <person name="Emerson J.B."/>
            <person name="Anantharaman K."/>
            <person name="Thomas B.C."/>
            <person name="Malmstrom R."/>
            <person name="Stieglmeier M."/>
            <person name="Klingl A."/>
            <person name="Woyke T."/>
            <person name="Ryan C.M."/>
            <person name="Banfield J.F."/>
        </authorList>
    </citation>
    <scope>NUCLEOTIDE SEQUENCE [LARGE SCALE GENOMIC DNA]</scope>
</reference>
<organism evidence="4 5">
    <name type="scientific">Candidatus Uhrbacteria bacterium CG_4_9_14_3_um_filter_36_7</name>
    <dbReference type="NCBI Taxonomy" id="1975033"/>
    <lineage>
        <taxon>Bacteria</taxon>
        <taxon>Candidatus Uhriibacteriota</taxon>
    </lineage>
</organism>
<dbReference type="SUPFAM" id="SSF54928">
    <property type="entry name" value="RNA-binding domain, RBD"/>
    <property type="match status" value="1"/>
</dbReference>
<dbReference type="PROSITE" id="PS50102">
    <property type="entry name" value="RRM"/>
    <property type="match status" value="1"/>
</dbReference>
<evidence type="ECO:0000256" key="2">
    <source>
        <dbReference type="ARBA" id="ARBA00022884"/>
    </source>
</evidence>
<dbReference type="InterPro" id="IPR035979">
    <property type="entry name" value="RBD_domain_sf"/>
</dbReference>
<keyword evidence="2" id="KW-0694">RNA-binding</keyword>
<dbReference type="Pfam" id="PF00076">
    <property type="entry name" value="RRM_1"/>
    <property type="match status" value="1"/>
</dbReference>
<dbReference type="GO" id="GO:0003729">
    <property type="term" value="F:mRNA binding"/>
    <property type="evidence" value="ECO:0007669"/>
    <property type="project" value="UniProtKB-ARBA"/>
</dbReference>
<dbReference type="CDD" id="cd21608">
    <property type="entry name" value="RRM2_NsCP33_like"/>
    <property type="match status" value="1"/>
</dbReference>
<dbReference type="FunFam" id="3.30.70.330:FF:000383">
    <property type="entry name" value="Sex lethal, isoform D"/>
    <property type="match status" value="1"/>
</dbReference>
<evidence type="ECO:0000259" key="3">
    <source>
        <dbReference type="PROSITE" id="PS50102"/>
    </source>
</evidence>
<dbReference type="AlphaFoldDB" id="A0A2M7XH35"/>
<dbReference type="GO" id="GO:0005737">
    <property type="term" value="C:cytoplasm"/>
    <property type="evidence" value="ECO:0007669"/>
    <property type="project" value="UniProtKB-ARBA"/>
</dbReference>
<evidence type="ECO:0000256" key="1">
    <source>
        <dbReference type="ARBA" id="ARBA00022737"/>
    </source>
</evidence>
<dbReference type="SMART" id="SM00360">
    <property type="entry name" value="RRM"/>
    <property type="match status" value="1"/>
</dbReference>
<feature type="domain" description="RRM" evidence="3">
    <location>
        <begin position="3"/>
        <end position="81"/>
    </location>
</feature>
<dbReference type="GO" id="GO:0010629">
    <property type="term" value="P:negative regulation of gene expression"/>
    <property type="evidence" value="ECO:0007669"/>
    <property type="project" value="UniProtKB-ARBA"/>
</dbReference>
<keyword evidence="1" id="KW-0677">Repeat</keyword>
<protein>
    <submittedName>
        <fullName evidence="4">RNA-binding protein</fullName>
    </submittedName>
</protein>
<evidence type="ECO:0000313" key="4">
    <source>
        <dbReference type="EMBL" id="PJA47169.1"/>
    </source>
</evidence>
<evidence type="ECO:0000313" key="5">
    <source>
        <dbReference type="Proteomes" id="UP000229749"/>
    </source>
</evidence>